<dbReference type="SMART" id="SM00367">
    <property type="entry name" value="LRR_CC"/>
    <property type="match status" value="15"/>
</dbReference>
<feature type="signal peptide" evidence="1">
    <location>
        <begin position="1"/>
        <end position="18"/>
    </location>
</feature>
<dbReference type="InterPro" id="IPR036047">
    <property type="entry name" value="F-box-like_dom_sf"/>
</dbReference>
<dbReference type="EnsemblPlants" id="Pp3c12_11790V3.1">
    <property type="protein sequence ID" value="Pp3c12_11790V3.1"/>
    <property type="gene ID" value="Pp3c12_11790"/>
</dbReference>
<keyword evidence="1" id="KW-0732">Signal</keyword>
<proteinExistence type="predicted"/>
<dbReference type="PANTHER" id="PTHR13318:SF178">
    <property type="entry name" value="OS02G0200900 PROTEIN"/>
    <property type="match status" value="1"/>
</dbReference>
<dbReference type="RefSeq" id="XP_024391687.1">
    <property type="nucleotide sequence ID" value="XM_024535919.2"/>
</dbReference>
<dbReference type="Pfam" id="PF25372">
    <property type="entry name" value="DUF7885"/>
    <property type="match status" value="2"/>
</dbReference>
<dbReference type="Gramene" id="Pp3c12_11790V3.2">
    <property type="protein sequence ID" value="Pp3c12_11790V3.2"/>
    <property type="gene ID" value="Pp3c12_11790"/>
</dbReference>
<dbReference type="GO" id="GO:0031146">
    <property type="term" value="P:SCF-dependent proteasomal ubiquitin-dependent protein catabolic process"/>
    <property type="evidence" value="ECO:0000318"/>
    <property type="project" value="GO_Central"/>
</dbReference>
<evidence type="ECO:0000259" key="3">
    <source>
        <dbReference type="Pfam" id="PF25372"/>
    </source>
</evidence>
<dbReference type="PaxDb" id="3218-PP1S352_10V6.1"/>
<dbReference type="EMBL" id="ABEU02000012">
    <property type="protein sequence ID" value="PNR43775.1"/>
    <property type="molecule type" value="Genomic_DNA"/>
</dbReference>
<reference evidence="5" key="3">
    <citation type="submission" date="2020-12" db="UniProtKB">
        <authorList>
            <consortium name="EnsemblPlants"/>
        </authorList>
    </citation>
    <scope>IDENTIFICATION</scope>
</reference>
<dbReference type="InterPro" id="IPR006553">
    <property type="entry name" value="Leu-rich_rpt_Cys-con_subtyp"/>
</dbReference>
<evidence type="ECO:0000259" key="2">
    <source>
        <dbReference type="Pfam" id="PF12937"/>
    </source>
</evidence>
<dbReference type="Pfam" id="PF12937">
    <property type="entry name" value="F-box-like"/>
    <property type="match status" value="1"/>
</dbReference>
<dbReference type="Gramene" id="Pp3c12_11790V3.1">
    <property type="protein sequence ID" value="Pp3c12_11790V3.1"/>
    <property type="gene ID" value="Pp3c12_11790"/>
</dbReference>
<evidence type="ECO:0000313" key="4">
    <source>
        <dbReference type="EMBL" id="PNR43775.1"/>
    </source>
</evidence>
<dbReference type="InterPro" id="IPR032675">
    <property type="entry name" value="LRR_dom_sf"/>
</dbReference>
<evidence type="ECO:0000256" key="1">
    <source>
        <dbReference type="SAM" id="SignalP"/>
    </source>
</evidence>
<evidence type="ECO:0000313" key="6">
    <source>
        <dbReference type="Proteomes" id="UP000006727"/>
    </source>
</evidence>
<dbReference type="Gene3D" id="1.20.1280.50">
    <property type="match status" value="1"/>
</dbReference>
<reference evidence="4 6" key="2">
    <citation type="journal article" date="2018" name="Plant J.">
        <title>The Physcomitrella patens chromosome-scale assembly reveals moss genome structure and evolution.</title>
        <authorList>
            <person name="Lang D."/>
            <person name="Ullrich K.K."/>
            <person name="Murat F."/>
            <person name="Fuchs J."/>
            <person name="Jenkins J."/>
            <person name="Haas F.B."/>
            <person name="Piednoel M."/>
            <person name="Gundlach H."/>
            <person name="Van Bel M."/>
            <person name="Meyberg R."/>
            <person name="Vives C."/>
            <person name="Morata J."/>
            <person name="Symeonidi A."/>
            <person name="Hiss M."/>
            <person name="Muchero W."/>
            <person name="Kamisugi Y."/>
            <person name="Saleh O."/>
            <person name="Blanc G."/>
            <person name="Decker E.L."/>
            <person name="van Gessel N."/>
            <person name="Grimwood J."/>
            <person name="Hayes R.D."/>
            <person name="Graham S.W."/>
            <person name="Gunter L.E."/>
            <person name="McDaniel S.F."/>
            <person name="Hoernstein S.N.W."/>
            <person name="Larsson A."/>
            <person name="Li F.W."/>
            <person name="Perroud P.F."/>
            <person name="Phillips J."/>
            <person name="Ranjan P."/>
            <person name="Rokshar D.S."/>
            <person name="Rothfels C.J."/>
            <person name="Schneider L."/>
            <person name="Shu S."/>
            <person name="Stevenson D.W."/>
            <person name="Thummler F."/>
            <person name="Tillich M."/>
            <person name="Villarreal Aguilar J.C."/>
            <person name="Widiez T."/>
            <person name="Wong G.K."/>
            <person name="Wymore A."/>
            <person name="Zhang Y."/>
            <person name="Zimmer A.D."/>
            <person name="Quatrano R.S."/>
            <person name="Mayer K.F.X."/>
            <person name="Goodstein D."/>
            <person name="Casacuberta J.M."/>
            <person name="Vandepoele K."/>
            <person name="Reski R."/>
            <person name="Cuming A.C."/>
            <person name="Tuskan G.A."/>
            <person name="Maumus F."/>
            <person name="Salse J."/>
            <person name="Schmutz J."/>
            <person name="Rensing S.A."/>
        </authorList>
    </citation>
    <scope>NUCLEOTIDE SEQUENCE [LARGE SCALE GENOMIC DNA]</scope>
    <source>
        <strain evidence="5 6">cv. Gransden 2004</strain>
    </source>
</reference>
<dbReference type="GO" id="GO:0019005">
    <property type="term" value="C:SCF ubiquitin ligase complex"/>
    <property type="evidence" value="ECO:0000318"/>
    <property type="project" value="GO_Central"/>
</dbReference>
<dbReference type="EnsemblPlants" id="Pp3c12_11790V3.2">
    <property type="protein sequence ID" value="Pp3c12_11790V3.2"/>
    <property type="gene ID" value="Pp3c12_11790"/>
</dbReference>
<dbReference type="InterPro" id="IPR001810">
    <property type="entry name" value="F-box_dom"/>
</dbReference>
<sequence>MFLVLNWMCSVSMDVALGGWEGMDATNDGTTDRMMCNSGFTQMCNADVEAACMTAEEVSIRAFVRASQCVVRKPVDGMGTLYAQPKFSALDGAYHGFYLSKGNGEDSPQRAEWIGDDDFGMHANAVPQILPSYRTAASVFVQSLSPKTKRRRTSSKIEDSNFLVAVSELDQVDRINDLPDECLQEIFGFLPKVEDRCAAASVCMRWLMLQSRMRRGDFKIQPNIVCKGGCTRKDSCPAKNSTKPAAEKGLNIVEEFSDVTKVRFDAVPNDNILGATDEVHMWGNEVDMVINEEPRVQRQPQWASGELSRALEGREVTDVKLALVAIGELARGGLAALKITGGPARVGKGVTDSGLIAIGNCCAALRSLTLWGCDNITDFGLAAIGSGCRLLQKLDIMKCPMVGDRGLQEIARGCPLLSTVSIDSCSNVGDASLKALGTWSASLTSFSVTSCSMVGSAGISAVALGCNKLKKLKLEKVRLSNKGLIAMGENCKSVTSMKLANLGWCTEEGFIGFFEGSGLKRLKSLLITACPGMTDVSLEVVGKVCQDLKLCVLSQCQSVTDKGLQSFLQCCVCLDSLQLERCHAITNGGVLTALVQGKGNLRTLNLSKCHGLWNEEKRANEVSLECLSLKTLNVTGCKNVGVEPVVKMCLRCPLLENLDLSQMVDLNDEAIISVIEGCGEHLVSLNLTNCKNITDVVVAAIASHCGDLERLILDGCYQVGDSGLQMLAAACPSLKELDLSGTSITDSGLRSLVISRGLWLQGLTLTGCINLTDESLSLIEDYCPSLGALNLRNCPLLSREGLSALESQLWSCDDFVSSLQLM</sequence>
<dbReference type="PANTHER" id="PTHR13318">
    <property type="entry name" value="PARTNER OF PAIRED, ISOFORM B-RELATED"/>
    <property type="match status" value="1"/>
</dbReference>
<name>A0A2K1JQF5_PHYPA</name>
<feature type="domain" description="F-box" evidence="2">
    <location>
        <begin position="175"/>
        <end position="208"/>
    </location>
</feature>
<dbReference type="FunFam" id="3.80.10.10:FF:000663">
    <property type="entry name" value="F-box/LRR-repeat protein 4"/>
    <property type="match status" value="1"/>
</dbReference>
<accession>A0A2K1JQF5</accession>
<dbReference type="Proteomes" id="UP000006727">
    <property type="component" value="Chromosome 12"/>
</dbReference>
<dbReference type="InterPro" id="IPR057207">
    <property type="entry name" value="FBXL15_LRR"/>
</dbReference>
<feature type="chain" id="PRO_5044576348" evidence="1">
    <location>
        <begin position="19"/>
        <end position="822"/>
    </location>
</feature>
<dbReference type="CDD" id="cd22159">
    <property type="entry name" value="F-box_AtTIR1-like"/>
    <property type="match status" value="1"/>
</dbReference>
<dbReference type="SUPFAM" id="SSF52047">
    <property type="entry name" value="RNI-like"/>
    <property type="match status" value="2"/>
</dbReference>
<gene>
    <name evidence="5" type="primary">LOC112290034</name>
    <name evidence="4" type="ORF">PHYPA_016158</name>
</gene>
<dbReference type="SUPFAM" id="SSF81383">
    <property type="entry name" value="F-box domain"/>
    <property type="match status" value="1"/>
</dbReference>
<dbReference type="AlphaFoldDB" id="A0A2K1JQF5"/>
<keyword evidence="6" id="KW-1185">Reference proteome</keyword>
<evidence type="ECO:0000313" key="5">
    <source>
        <dbReference type="EnsemblPlants" id="Pp3c12_11790V3.1"/>
    </source>
</evidence>
<dbReference type="STRING" id="3218.A0A2K1JQF5"/>
<feature type="domain" description="F-box/LRR-repeat protein 15-like leucin rich repeat" evidence="3">
    <location>
        <begin position="701"/>
        <end position="799"/>
    </location>
</feature>
<dbReference type="GeneID" id="112290034"/>
<dbReference type="Gene3D" id="3.80.10.10">
    <property type="entry name" value="Ribonuclease Inhibitor"/>
    <property type="match status" value="3"/>
</dbReference>
<organism evidence="4">
    <name type="scientific">Physcomitrium patens</name>
    <name type="common">Spreading-leaved earth moss</name>
    <name type="synonym">Physcomitrella patens</name>
    <dbReference type="NCBI Taxonomy" id="3218"/>
    <lineage>
        <taxon>Eukaryota</taxon>
        <taxon>Viridiplantae</taxon>
        <taxon>Streptophyta</taxon>
        <taxon>Embryophyta</taxon>
        <taxon>Bryophyta</taxon>
        <taxon>Bryophytina</taxon>
        <taxon>Bryopsida</taxon>
        <taxon>Funariidae</taxon>
        <taxon>Funariales</taxon>
        <taxon>Funariaceae</taxon>
        <taxon>Physcomitrium</taxon>
    </lineage>
</organism>
<protein>
    <submittedName>
        <fullName evidence="4 5">Uncharacterized protein</fullName>
    </submittedName>
</protein>
<feature type="domain" description="F-box/LRR-repeat protein 15-like leucin rich repeat" evidence="3">
    <location>
        <begin position="347"/>
        <end position="439"/>
    </location>
</feature>
<reference evidence="4 6" key="1">
    <citation type="journal article" date="2008" name="Science">
        <title>The Physcomitrella genome reveals evolutionary insights into the conquest of land by plants.</title>
        <authorList>
            <person name="Rensing S."/>
            <person name="Lang D."/>
            <person name="Zimmer A."/>
            <person name="Terry A."/>
            <person name="Salamov A."/>
            <person name="Shapiro H."/>
            <person name="Nishiyama T."/>
            <person name="Perroud P.-F."/>
            <person name="Lindquist E."/>
            <person name="Kamisugi Y."/>
            <person name="Tanahashi T."/>
            <person name="Sakakibara K."/>
            <person name="Fujita T."/>
            <person name="Oishi K."/>
            <person name="Shin-I T."/>
            <person name="Kuroki Y."/>
            <person name="Toyoda A."/>
            <person name="Suzuki Y."/>
            <person name="Hashimoto A."/>
            <person name="Yamaguchi K."/>
            <person name="Sugano A."/>
            <person name="Kohara Y."/>
            <person name="Fujiyama A."/>
            <person name="Anterola A."/>
            <person name="Aoki S."/>
            <person name="Ashton N."/>
            <person name="Barbazuk W.B."/>
            <person name="Barker E."/>
            <person name="Bennetzen J."/>
            <person name="Bezanilla M."/>
            <person name="Blankenship R."/>
            <person name="Cho S.H."/>
            <person name="Dutcher S."/>
            <person name="Estelle M."/>
            <person name="Fawcett J.A."/>
            <person name="Gundlach H."/>
            <person name="Hanada K."/>
            <person name="Heyl A."/>
            <person name="Hicks K.A."/>
            <person name="Hugh J."/>
            <person name="Lohr M."/>
            <person name="Mayer K."/>
            <person name="Melkozernov A."/>
            <person name="Murata T."/>
            <person name="Nelson D."/>
            <person name="Pils B."/>
            <person name="Prigge M."/>
            <person name="Reiss B."/>
            <person name="Renner T."/>
            <person name="Rombauts S."/>
            <person name="Rushton P."/>
            <person name="Sanderfoot A."/>
            <person name="Schween G."/>
            <person name="Shiu S.-H."/>
            <person name="Stueber K."/>
            <person name="Theodoulou F.L."/>
            <person name="Tu H."/>
            <person name="Van de Peer Y."/>
            <person name="Verrier P.J."/>
            <person name="Waters E."/>
            <person name="Wood A."/>
            <person name="Yang L."/>
            <person name="Cove D."/>
            <person name="Cuming A."/>
            <person name="Hasebe M."/>
            <person name="Lucas S."/>
            <person name="Mishler D.B."/>
            <person name="Reski R."/>
            <person name="Grigoriev I."/>
            <person name="Quatrano R.S."/>
            <person name="Boore J.L."/>
        </authorList>
    </citation>
    <scope>NUCLEOTIDE SEQUENCE [LARGE SCALE GENOMIC DNA]</scope>
    <source>
        <strain evidence="5 6">cv. Gransden 2004</strain>
    </source>
</reference>